<feature type="domain" description="Plastocyanin-like" evidence="14">
    <location>
        <begin position="427"/>
        <end position="549"/>
    </location>
</feature>
<dbReference type="Proteomes" id="UP000822688">
    <property type="component" value="Chromosome 11"/>
</dbReference>
<evidence type="ECO:0000256" key="5">
    <source>
        <dbReference type="ARBA" id="ARBA00022523"/>
    </source>
</evidence>
<feature type="chain" id="PRO_5036511309" description="Laccase" evidence="12">
    <location>
        <begin position="29"/>
        <end position="572"/>
    </location>
</feature>
<evidence type="ECO:0000256" key="1">
    <source>
        <dbReference type="ARBA" id="ARBA00000349"/>
    </source>
</evidence>
<evidence type="ECO:0000256" key="10">
    <source>
        <dbReference type="ARBA" id="ARBA00023008"/>
    </source>
</evidence>
<dbReference type="NCBIfam" id="TIGR03389">
    <property type="entry name" value="laccase"/>
    <property type="match status" value="1"/>
</dbReference>
<keyword evidence="8 12" id="KW-0677">Repeat</keyword>
<dbReference type="EC" id="1.10.3.2" evidence="4 12"/>
<evidence type="ECO:0000256" key="8">
    <source>
        <dbReference type="ARBA" id="ARBA00022737"/>
    </source>
</evidence>
<accession>A0A8T0GBF5</accession>
<evidence type="ECO:0000256" key="2">
    <source>
        <dbReference type="ARBA" id="ARBA00004271"/>
    </source>
</evidence>
<evidence type="ECO:0000313" key="17">
    <source>
        <dbReference type="Proteomes" id="UP000822688"/>
    </source>
</evidence>
<comment type="catalytic activity">
    <reaction evidence="1 12">
        <text>4 hydroquinone + O2 = 4 benzosemiquinone + 2 H2O</text>
        <dbReference type="Rhea" id="RHEA:11276"/>
        <dbReference type="ChEBI" id="CHEBI:15377"/>
        <dbReference type="ChEBI" id="CHEBI:15379"/>
        <dbReference type="ChEBI" id="CHEBI:17594"/>
        <dbReference type="ChEBI" id="CHEBI:17977"/>
        <dbReference type="EC" id="1.10.3.2"/>
    </reaction>
</comment>
<dbReference type="InterPro" id="IPR017761">
    <property type="entry name" value="Laccase"/>
</dbReference>
<evidence type="ECO:0000259" key="14">
    <source>
        <dbReference type="Pfam" id="PF07731"/>
    </source>
</evidence>
<dbReference type="InterPro" id="IPR002355">
    <property type="entry name" value="Cu_oxidase_Cu_BS"/>
</dbReference>
<sequence length="572" mass="63259">MAFMATDSVKLLPLISMLLALFAQQAAAWKTHYLDWEIKNATLTRDCHTVSVATVNGMFPGPIVEINEGDTLVIKVTNKQIYPVTMHWHGIRQFHTNYADGPAHITQCPIQTGGSYIYEFTVDSQRGTFFYHAHIDWLRATVHGALIVHPLKKLPSTYGKVEQEIPVIIGEWFGMPANQYEAGFLNTLEPLENATSITPTINGYPGPKYNCSKGAQVFKVEKKKTYLLRIINAALNNDYWFSVADHKLTVVGADGNYLKPFTTKYLPLLPGQTTDVLVTTNQKPGKYYFGINVGPIPIVGRPPPRIPALAMFEYEEASSSASPVTPKFPNNVTLKPLNQYVAKLHAFGDSVITLPKKLNKDLIWTIGTAWVDCKKPEPCVQKVMGMIQNISFDDPVGTSILQAYASGANGVYQTNFPDEAPSLKVNLTGTDPHYRNGTRGTRVKTLNFGDNVRIVFQNVFAAGILDHPVHLHGHDFYVIGRGYGIYNSAKDPKSFNLVDPPAYNTFGVPNGGWLAIQFIANNPGVWLLHCHFDRHKSWGMEMVFITKNGHGSAQSLAPPLHPLPKCTAGGLP</sequence>
<evidence type="ECO:0000259" key="13">
    <source>
        <dbReference type="Pfam" id="PF00394"/>
    </source>
</evidence>
<organism evidence="16 17">
    <name type="scientific">Ceratodon purpureus</name>
    <name type="common">Fire moss</name>
    <name type="synonym">Dicranum purpureum</name>
    <dbReference type="NCBI Taxonomy" id="3225"/>
    <lineage>
        <taxon>Eukaryota</taxon>
        <taxon>Viridiplantae</taxon>
        <taxon>Streptophyta</taxon>
        <taxon>Embryophyta</taxon>
        <taxon>Bryophyta</taxon>
        <taxon>Bryophytina</taxon>
        <taxon>Bryopsida</taxon>
        <taxon>Dicranidae</taxon>
        <taxon>Pseudoditrichales</taxon>
        <taxon>Ditrichaceae</taxon>
        <taxon>Ceratodon</taxon>
    </lineage>
</organism>
<evidence type="ECO:0000256" key="11">
    <source>
        <dbReference type="ARBA" id="ARBA00023185"/>
    </source>
</evidence>
<reference evidence="16 17" key="1">
    <citation type="submission" date="2020-06" db="EMBL/GenBank/DDBJ databases">
        <title>WGS assembly of Ceratodon purpureus strain R40.</title>
        <authorList>
            <person name="Carey S.B."/>
            <person name="Jenkins J."/>
            <person name="Shu S."/>
            <person name="Lovell J.T."/>
            <person name="Sreedasyam A."/>
            <person name="Maumus F."/>
            <person name="Tiley G.P."/>
            <person name="Fernandez-Pozo N."/>
            <person name="Barry K."/>
            <person name="Chen C."/>
            <person name="Wang M."/>
            <person name="Lipzen A."/>
            <person name="Daum C."/>
            <person name="Saski C.A."/>
            <person name="Payton A.C."/>
            <person name="Mcbreen J.C."/>
            <person name="Conrad R.E."/>
            <person name="Kollar L.M."/>
            <person name="Olsson S."/>
            <person name="Huttunen S."/>
            <person name="Landis J.B."/>
            <person name="Wickett N.J."/>
            <person name="Johnson M.G."/>
            <person name="Rensing S.A."/>
            <person name="Grimwood J."/>
            <person name="Schmutz J."/>
            <person name="Mcdaniel S.F."/>
        </authorList>
    </citation>
    <scope>NUCLEOTIDE SEQUENCE [LARGE SCALE GENOMIC DNA]</scope>
    <source>
        <strain evidence="16 17">R40</strain>
    </source>
</reference>
<keyword evidence="7 12" id="KW-0479">Metal-binding</keyword>
<name>A0A8T0GBF5_CERPU</name>
<evidence type="ECO:0000256" key="7">
    <source>
        <dbReference type="ARBA" id="ARBA00022723"/>
    </source>
</evidence>
<dbReference type="EMBL" id="CM026432">
    <property type="protein sequence ID" value="KAG0555807.1"/>
    <property type="molecule type" value="Genomic_DNA"/>
</dbReference>
<comment type="subcellular location">
    <subcellularLocation>
        <location evidence="2 12">Secreted</location>
        <location evidence="2 12">Extracellular space</location>
        <location evidence="2 12">Apoplast</location>
    </subcellularLocation>
</comment>
<dbReference type="InterPro" id="IPR034288">
    <property type="entry name" value="CuRO_1_LCC"/>
</dbReference>
<dbReference type="Pfam" id="PF07732">
    <property type="entry name" value="Cu-oxidase_3"/>
    <property type="match status" value="1"/>
</dbReference>
<dbReference type="InterPro" id="IPR011707">
    <property type="entry name" value="Cu-oxidase-like_N"/>
</dbReference>
<dbReference type="PROSITE" id="PS00079">
    <property type="entry name" value="MULTICOPPER_OXIDASE1"/>
    <property type="match status" value="1"/>
</dbReference>
<dbReference type="EMBL" id="CM026432">
    <property type="protein sequence ID" value="KAG0555808.1"/>
    <property type="molecule type" value="Genomic_DNA"/>
</dbReference>
<dbReference type="Gene3D" id="2.60.40.420">
    <property type="entry name" value="Cupredoxins - blue copper proteins"/>
    <property type="match status" value="3"/>
</dbReference>
<comment type="function">
    <text evidence="12">Lignin degradation and detoxification of lignin-derived products.</text>
</comment>
<keyword evidence="5 12" id="KW-0052">Apoplast</keyword>
<feature type="signal peptide" evidence="12">
    <location>
        <begin position="1"/>
        <end position="28"/>
    </location>
</feature>
<evidence type="ECO:0000256" key="3">
    <source>
        <dbReference type="ARBA" id="ARBA00010609"/>
    </source>
</evidence>
<dbReference type="InterPro" id="IPR001117">
    <property type="entry name" value="Cu-oxidase_2nd"/>
</dbReference>
<dbReference type="PROSITE" id="PS00080">
    <property type="entry name" value="MULTICOPPER_OXIDASE2"/>
    <property type="match status" value="1"/>
</dbReference>
<dbReference type="CDD" id="cd13875">
    <property type="entry name" value="CuRO_2_LCC_plant"/>
    <property type="match status" value="1"/>
</dbReference>
<keyword evidence="12" id="KW-0732">Signal</keyword>
<keyword evidence="10 12" id="KW-0186">Copper</keyword>
<evidence type="ECO:0000256" key="12">
    <source>
        <dbReference type="RuleBase" id="RU361119"/>
    </source>
</evidence>
<evidence type="ECO:0000313" key="16">
    <source>
        <dbReference type="EMBL" id="KAG0555807.1"/>
    </source>
</evidence>
<proteinExistence type="inferred from homology"/>
<feature type="domain" description="Plastocyanin-like" evidence="13">
    <location>
        <begin position="165"/>
        <end position="292"/>
    </location>
</feature>
<dbReference type="AlphaFoldDB" id="A0A8T0GBF5"/>
<evidence type="ECO:0000256" key="4">
    <source>
        <dbReference type="ARBA" id="ARBA00012297"/>
    </source>
</evidence>
<keyword evidence="17" id="KW-1185">Reference proteome</keyword>
<dbReference type="InterPro" id="IPR034285">
    <property type="entry name" value="CuRO_2_LCC"/>
</dbReference>
<dbReference type="Pfam" id="PF07731">
    <property type="entry name" value="Cu-oxidase_2"/>
    <property type="match status" value="1"/>
</dbReference>
<dbReference type="SUPFAM" id="SSF49503">
    <property type="entry name" value="Cupredoxins"/>
    <property type="match status" value="3"/>
</dbReference>
<dbReference type="InterPro" id="IPR008972">
    <property type="entry name" value="Cupredoxin"/>
</dbReference>
<gene>
    <name evidence="16" type="ORF">KC19_11G004700</name>
</gene>
<evidence type="ECO:0000259" key="15">
    <source>
        <dbReference type="Pfam" id="PF07732"/>
    </source>
</evidence>
<feature type="domain" description="Plastocyanin-like" evidence="15">
    <location>
        <begin position="38"/>
        <end position="151"/>
    </location>
</feature>
<dbReference type="GO" id="GO:0052716">
    <property type="term" value="F:hydroquinone:oxygen oxidoreductase activity"/>
    <property type="evidence" value="ECO:0007669"/>
    <property type="project" value="UniProtKB-EC"/>
</dbReference>
<dbReference type="InterPro" id="IPR011706">
    <property type="entry name" value="Cu-oxidase_C"/>
</dbReference>
<evidence type="ECO:0000256" key="6">
    <source>
        <dbReference type="ARBA" id="ARBA00022525"/>
    </source>
</evidence>
<protein>
    <recommendedName>
        <fullName evidence="4 12">Laccase</fullName>
        <ecNumber evidence="4 12">1.10.3.2</ecNumber>
    </recommendedName>
    <alternativeName>
        <fullName evidence="12">Benzenediol:oxygen oxidoreductase</fullName>
    </alternativeName>
    <alternativeName>
        <fullName evidence="12">Diphenol oxidase</fullName>
    </alternativeName>
    <alternativeName>
        <fullName evidence="12">Urishiol oxidase</fullName>
    </alternativeName>
</protein>
<keyword evidence="9 12" id="KW-0560">Oxidoreductase</keyword>
<dbReference type="CDD" id="cd13849">
    <property type="entry name" value="CuRO_1_LCC_plant"/>
    <property type="match status" value="1"/>
</dbReference>
<dbReference type="GO" id="GO:0048046">
    <property type="term" value="C:apoplast"/>
    <property type="evidence" value="ECO:0007669"/>
    <property type="project" value="UniProtKB-SubCell"/>
</dbReference>
<dbReference type="InterPro" id="IPR033138">
    <property type="entry name" value="Cu_oxidase_CS"/>
</dbReference>
<keyword evidence="11 12" id="KW-0439">Lignin degradation</keyword>
<dbReference type="GO" id="GO:0005507">
    <property type="term" value="F:copper ion binding"/>
    <property type="evidence" value="ECO:0007669"/>
    <property type="project" value="InterPro"/>
</dbReference>
<comment type="caution">
    <text evidence="16">The sequence shown here is derived from an EMBL/GenBank/DDBJ whole genome shotgun (WGS) entry which is preliminary data.</text>
</comment>
<dbReference type="Pfam" id="PF00394">
    <property type="entry name" value="Cu-oxidase"/>
    <property type="match status" value="1"/>
</dbReference>
<dbReference type="PANTHER" id="PTHR11709">
    <property type="entry name" value="MULTI-COPPER OXIDASE"/>
    <property type="match status" value="1"/>
</dbReference>
<comment type="cofactor">
    <cofactor evidence="12">
        <name>Cu cation</name>
        <dbReference type="ChEBI" id="CHEBI:23378"/>
    </cofactor>
    <text evidence="12">Binds 4 Cu cations per monomer.</text>
</comment>
<dbReference type="InterPro" id="IPR045087">
    <property type="entry name" value="Cu-oxidase_fam"/>
</dbReference>
<comment type="similarity">
    <text evidence="3 12">Belongs to the multicopper oxidase family.</text>
</comment>
<keyword evidence="6 12" id="KW-0964">Secreted</keyword>
<dbReference type="GO" id="GO:0046274">
    <property type="term" value="P:lignin catabolic process"/>
    <property type="evidence" value="ECO:0007669"/>
    <property type="project" value="UniProtKB-KW"/>
</dbReference>
<dbReference type="PANTHER" id="PTHR11709:SF417">
    <property type="entry name" value="LACCASE-17"/>
    <property type="match status" value="1"/>
</dbReference>
<evidence type="ECO:0000256" key="9">
    <source>
        <dbReference type="ARBA" id="ARBA00023002"/>
    </source>
</evidence>